<dbReference type="Pfam" id="PF00528">
    <property type="entry name" value="BPD_transp_1"/>
    <property type="match status" value="2"/>
</dbReference>
<dbReference type="SUPFAM" id="SSF161098">
    <property type="entry name" value="MetI-like"/>
    <property type="match status" value="2"/>
</dbReference>
<reference evidence="14 15" key="1">
    <citation type="submission" date="2022-03" db="EMBL/GenBank/DDBJ databases">
        <authorList>
            <person name="Brunel B."/>
        </authorList>
    </citation>
    <scope>NUCLEOTIDE SEQUENCE [LARGE SCALE GENOMIC DNA]</scope>
    <source>
        <strain evidence="14">STM5069sample</strain>
    </source>
</reference>
<evidence type="ECO:0000256" key="3">
    <source>
        <dbReference type="ARBA" id="ARBA00016947"/>
    </source>
</evidence>
<evidence type="ECO:0000256" key="7">
    <source>
        <dbReference type="ARBA" id="ARBA00022692"/>
    </source>
</evidence>
<evidence type="ECO:0000256" key="6">
    <source>
        <dbReference type="ARBA" id="ARBA00022519"/>
    </source>
</evidence>
<feature type="region of interest" description="Disordered" evidence="12">
    <location>
        <begin position="1"/>
        <end position="29"/>
    </location>
</feature>
<evidence type="ECO:0000256" key="10">
    <source>
        <dbReference type="ARBA" id="ARBA00023136"/>
    </source>
</evidence>
<feature type="transmembrane region" description="Helical" evidence="11">
    <location>
        <begin position="417"/>
        <end position="442"/>
    </location>
</feature>
<keyword evidence="6" id="KW-0997">Cell inner membrane</keyword>
<dbReference type="Gene3D" id="1.10.3720.10">
    <property type="entry name" value="MetI-like"/>
    <property type="match status" value="2"/>
</dbReference>
<dbReference type="PANTHER" id="PTHR30183:SF9">
    <property type="entry name" value="THIAMINE TRANSPORT SYSTEM PERMEASE PROTEIN THIP"/>
    <property type="match status" value="1"/>
</dbReference>
<feature type="transmembrane region" description="Helical" evidence="11">
    <location>
        <begin position="448"/>
        <end position="469"/>
    </location>
</feature>
<comment type="caution">
    <text evidence="14">The sequence shown here is derived from an EMBL/GenBank/DDBJ whole genome shotgun (WGS) entry which is preliminary data.</text>
</comment>
<feature type="transmembrane region" description="Helical" evidence="11">
    <location>
        <begin position="510"/>
        <end position="533"/>
    </location>
</feature>
<comment type="similarity">
    <text evidence="11">Belongs to the binding-protein-dependent transport system permease family.</text>
</comment>
<feature type="transmembrane region" description="Helical" evidence="11">
    <location>
        <begin position="332"/>
        <end position="354"/>
    </location>
</feature>
<feature type="transmembrane region" description="Helical" evidence="11">
    <location>
        <begin position="100"/>
        <end position="123"/>
    </location>
</feature>
<evidence type="ECO:0000256" key="8">
    <source>
        <dbReference type="ARBA" id="ARBA00022737"/>
    </source>
</evidence>
<dbReference type="InterPro" id="IPR000515">
    <property type="entry name" value="MetI-like"/>
</dbReference>
<feature type="transmembrane region" description="Helical" evidence="11">
    <location>
        <begin position="237"/>
        <end position="260"/>
    </location>
</feature>
<keyword evidence="5" id="KW-1003">Cell membrane</keyword>
<feature type="compositionally biased region" description="Basic and acidic residues" evidence="12">
    <location>
        <begin position="17"/>
        <end position="29"/>
    </location>
</feature>
<evidence type="ECO:0000313" key="14">
    <source>
        <dbReference type="EMBL" id="CAH2403425.1"/>
    </source>
</evidence>
<evidence type="ECO:0000256" key="4">
    <source>
        <dbReference type="ARBA" id="ARBA00022448"/>
    </source>
</evidence>
<keyword evidence="8" id="KW-0677">Repeat</keyword>
<evidence type="ECO:0000256" key="12">
    <source>
        <dbReference type="SAM" id="MobiDB-lite"/>
    </source>
</evidence>
<accession>A0ABN8JZF9</accession>
<evidence type="ECO:0000256" key="9">
    <source>
        <dbReference type="ARBA" id="ARBA00022989"/>
    </source>
</evidence>
<evidence type="ECO:0000256" key="2">
    <source>
        <dbReference type="ARBA" id="ARBA00011650"/>
    </source>
</evidence>
<dbReference type="InterPro" id="IPR005947">
    <property type="entry name" value="ThiP_ABC_transpt"/>
</dbReference>
<feature type="domain" description="ABC transmembrane type-1" evidence="13">
    <location>
        <begin position="98"/>
        <end position="302"/>
    </location>
</feature>
<dbReference type="InterPro" id="IPR035906">
    <property type="entry name" value="MetI-like_sf"/>
</dbReference>
<evidence type="ECO:0000256" key="1">
    <source>
        <dbReference type="ARBA" id="ARBA00004429"/>
    </source>
</evidence>
<evidence type="ECO:0000259" key="13">
    <source>
        <dbReference type="PROSITE" id="PS50928"/>
    </source>
</evidence>
<keyword evidence="7 11" id="KW-0812">Transmembrane</keyword>
<protein>
    <recommendedName>
        <fullName evidence="3">Thiamine transport system permease protein ThiP</fullName>
    </recommendedName>
</protein>
<dbReference type="CDD" id="cd06261">
    <property type="entry name" value="TM_PBP2"/>
    <property type="match status" value="1"/>
</dbReference>
<dbReference type="NCBIfam" id="TIGR01253">
    <property type="entry name" value="thiP"/>
    <property type="match status" value="1"/>
</dbReference>
<gene>
    <name evidence="14" type="primary">thiP</name>
    <name evidence="14" type="ORF">MES5069_370114</name>
</gene>
<dbReference type="EMBL" id="CAKXZT010000132">
    <property type="protein sequence ID" value="CAH2403425.1"/>
    <property type="molecule type" value="Genomic_DNA"/>
</dbReference>
<sequence length="582" mass="61558">MKLPISPQVGEMPSFGKEGRTEGGAKERDLHPVKYQSRVRWCRVLHAPPSDPRVTAGTIALAAVALLIGGAFAGLIVESARDPSGAASAFDSYLFRVARFTLWQALLSTLLSVVPALFVARALSRHPRFFGRGLILQLFAVPLALPAIVAALGILALYGRAGYFAGVLSAIGGQGWPGIYGLSGILVAHVFFNLPLATRLFLEALGTVPDDQWRLASQLGMGARPAFRLIEWPALRAALPGVAGLVFMLCITSFTIVLTLGGGPRATTLEVAIYQALRFDFDPARAVTLTVLQIALTLVVVLALMRLGANTVGDANLPVASRRYLSARTPETVLNAALILLALLFVAGPMAATVTSGLEADLGRLAGESAVRQATLTSAVLALLAALLSVALSLALVMARRALALRRRVGARTLLEYATDTGAGFVLVVPPVVIGAGWFLLLRSVSDVFAIAPVMVVAVNAVMAMPFAVRAIRPGYDAASERHERLCLLLGISGWNRFRLVDWPSLRRPLATGFAFAMALSLGDLGVIALFGSDSLQTLPYLLLARMGSYRTMDAAGLALLLGLVCLALVLAADWLGRGEKS</sequence>
<keyword evidence="9 11" id="KW-1133">Transmembrane helix</keyword>
<dbReference type="PANTHER" id="PTHR30183">
    <property type="entry name" value="MOLYBDENUM TRANSPORT SYSTEM PERMEASE PROTEIN MODB"/>
    <property type="match status" value="1"/>
</dbReference>
<comment type="subunit">
    <text evidence="2">The complex is composed of two ATP-binding proteins (ThiQ), two transmembrane proteins (ThiP) and a solute-binding protein (ThiB).</text>
</comment>
<feature type="transmembrane region" description="Helical" evidence="11">
    <location>
        <begin position="178"/>
        <end position="196"/>
    </location>
</feature>
<feature type="domain" description="ABC transmembrane type-1" evidence="13">
    <location>
        <begin position="375"/>
        <end position="577"/>
    </location>
</feature>
<feature type="transmembrane region" description="Helical" evidence="11">
    <location>
        <begin position="374"/>
        <end position="397"/>
    </location>
</feature>
<name>A0ABN8JZF9_9HYPH</name>
<keyword evidence="4 11" id="KW-0813">Transport</keyword>
<feature type="transmembrane region" description="Helical" evidence="11">
    <location>
        <begin position="59"/>
        <end position="80"/>
    </location>
</feature>
<evidence type="ECO:0000256" key="11">
    <source>
        <dbReference type="RuleBase" id="RU363032"/>
    </source>
</evidence>
<organism evidence="14 15">
    <name type="scientific">Mesorhizobium escarrei</name>
    <dbReference type="NCBI Taxonomy" id="666018"/>
    <lineage>
        <taxon>Bacteria</taxon>
        <taxon>Pseudomonadati</taxon>
        <taxon>Pseudomonadota</taxon>
        <taxon>Alphaproteobacteria</taxon>
        <taxon>Hyphomicrobiales</taxon>
        <taxon>Phyllobacteriaceae</taxon>
        <taxon>Mesorhizobium</taxon>
    </lineage>
</organism>
<evidence type="ECO:0000313" key="15">
    <source>
        <dbReference type="Proteomes" id="UP001153050"/>
    </source>
</evidence>
<keyword evidence="10 11" id="KW-0472">Membrane</keyword>
<evidence type="ECO:0000256" key="5">
    <source>
        <dbReference type="ARBA" id="ARBA00022475"/>
    </source>
</evidence>
<comment type="subcellular location">
    <subcellularLocation>
        <location evidence="1">Cell inner membrane</location>
        <topology evidence="1">Multi-pass membrane protein</topology>
    </subcellularLocation>
    <subcellularLocation>
        <location evidence="11">Cell membrane</location>
        <topology evidence="11">Multi-pass membrane protein</topology>
    </subcellularLocation>
</comment>
<dbReference type="PROSITE" id="PS50928">
    <property type="entry name" value="ABC_TM1"/>
    <property type="match status" value="2"/>
</dbReference>
<dbReference type="Proteomes" id="UP001153050">
    <property type="component" value="Unassembled WGS sequence"/>
</dbReference>
<proteinExistence type="inferred from homology"/>
<feature type="transmembrane region" description="Helical" evidence="11">
    <location>
        <begin position="135"/>
        <end position="158"/>
    </location>
</feature>
<feature type="transmembrane region" description="Helical" evidence="11">
    <location>
        <begin position="286"/>
        <end position="305"/>
    </location>
</feature>
<feature type="transmembrane region" description="Helical" evidence="11">
    <location>
        <begin position="553"/>
        <end position="576"/>
    </location>
</feature>
<keyword evidence="15" id="KW-1185">Reference proteome</keyword>